<dbReference type="RefSeq" id="WP_143880089.1">
    <property type="nucleotide sequence ID" value="NZ_BAABLZ010000001.1"/>
</dbReference>
<reference evidence="2 3" key="1">
    <citation type="submission" date="2019-07" db="EMBL/GenBank/DDBJ databases">
        <title>Lysobacter weifangensis sp. nov., isolated from bensulfuron-methyl contaminated farmland soil.</title>
        <authorList>
            <person name="Zhao H."/>
        </authorList>
    </citation>
    <scope>NUCLEOTIDE SEQUENCE [LARGE SCALE GENOMIC DNA]</scope>
    <source>
        <strain evidence="2 3">CC-Bw-6</strain>
    </source>
</reference>
<gene>
    <name evidence="2" type="ORF">FNZ56_12155</name>
</gene>
<organism evidence="2 3">
    <name type="scientific">Pseudoluteimonas lycopersici</name>
    <dbReference type="NCBI Taxonomy" id="1324796"/>
    <lineage>
        <taxon>Bacteria</taxon>
        <taxon>Pseudomonadati</taxon>
        <taxon>Pseudomonadota</taxon>
        <taxon>Gammaproteobacteria</taxon>
        <taxon>Lysobacterales</taxon>
        <taxon>Lysobacteraceae</taxon>
        <taxon>Pseudoluteimonas</taxon>
    </lineage>
</organism>
<sequence>MYRHQQLLLALAVLGFGALASAPAAAAFQGNAYTGQNAASACQLSIPTTSTQVRPKATGFRNESATDSAFAICGYTNPTAGAVKTFILRTASMDGAAHTFNCTGVVGNAGTGTPQAYATKSITTTADGMAVSTSWAPADFGIESNFGATFPSVTCTLPPQVAIISTVSYADVDFINTP</sequence>
<dbReference type="OrthoDB" id="6063089at2"/>
<proteinExistence type="predicted"/>
<dbReference type="Proteomes" id="UP000315891">
    <property type="component" value="Chromosome"/>
</dbReference>
<evidence type="ECO:0008006" key="4">
    <source>
        <dbReference type="Google" id="ProtNLM"/>
    </source>
</evidence>
<accession>A0A516V7T9</accession>
<keyword evidence="1" id="KW-0732">Signal</keyword>
<dbReference type="EMBL" id="CP041742">
    <property type="protein sequence ID" value="QDQ74580.1"/>
    <property type="molecule type" value="Genomic_DNA"/>
</dbReference>
<name>A0A516V7T9_9GAMM</name>
<evidence type="ECO:0000256" key="1">
    <source>
        <dbReference type="SAM" id="SignalP"/>
    </source>
</evidence>
<feature type="chain" id="PRO_5021989202" description="Spore coat protein U domain-containing protein" evidence="1">
    <location>
        <begin position="27"/>
        <end position="178"/>
    </location>
</feature>
<evidence type="ECO:0000313" key="2">
    <source>
        <dbReference type="EMBL" id="QDQ74580.1"/>
    </source>
</evidence>
<dbReference type="AlphaFoldDB" id="A0A516V7T9"/>
<protein>
    <recommendedName>
        <fullName evidence="4">Spore coat protein U domain-containing protein</fullName>
    </recommendedName>
</protein>
<feature type="signal peptide" evidence="1">
    <location>
        <begin position="1"/>
        <end position="26"/>
    </location>
</feature>
<evidence type="ECO:0000313" key="3">
    <source>
        <dbReference type="Proteomes" id="UP000315891"/>
    </source>
</evidence>
<keyword evidence="3" id="KW-1185">Reference proteome</keyword>